<reference evidence="8 9" key="1">
    <citation type="submission" date="2020-04" db="EMBL/GenBank/DDBJ databases">
        <authorList>
            <person name="Laetsch R D."/>
            <person name="Stevens L."/>
            <person name="Kumar S."/>
            <person name="Blaxter L. M."/>
        </authorList>
    </citation>
    <scope>NUCLEOTIDE SEQUENCE [LARGE SCALE GENOMIC DNA]</scope>
</reference>
<dbReference type="PANTHER" id="PTHR11010:SF104">
    <property type="entry name" value="SERINE PROTEASE PCP-1-RELATED"/>
    <property type="match status" value="1"/>
</dbReference>
<keyword evidence="6" id="KW-0325">Glycoprotein</keyword>
<dbReference type="FunFam" id="1.20.120.980:FF:000007">
    <property type="entry name" value="Predicted protein"/>
    <property type="match status" value="1"/>
</dbReference>
<evidence type="ECO:0000313" key="9">
    <source>
        <dbReference type="Proteomes" id="UP000494206"/>
    </source>
</evidence>
<dbReference type="OrthoDB" id="2130629at2759"/>
<dbReference type="InterPro" id="IPR029058">
    <property type="entry name" value="AB_hydrolase_fold"/>
</dbReference>
<dbReference type="GO" id="GO:0006508">
    <property type="term" value="P:proteolysis"/>
    <property type="evidence" value="ECO:0007669"/>
    <property type="project" value="UniProtKB-KW"/>
</dbReference>
<dbReference type="Pfam" id="PF05577">
    <property type="entry name" value="Peptidase_S28"/>
    <property type="match status" value="1"/>
</dbReference>
<gene>
    <name evidence="8" type="ORF">CBOVIS_LOCUS4910</name>
</gene>
<organism evidence="8 9">
    <name type="scientific">Caenorhabditis bovis</name>
    <dbReference type="NCBI Taxonomy" id="2654633"/>
    <lineage>
        <taxon>Eukaryota</taxon>
        <taxon>Metazoa</taxon>
        <taxon>Ecdysozoa</taxon>
        <taxon>Nematoda</taxon>
        <taxon>Chromadorea</taxon>
        <taxon>Rhabditida</taxon>
        <taxon>Rhabditina</taxon>
        <taxon>Rhabditomorpha</taxon>
        <taxon>Rhabditoidea</taxon>
        <taxon>Rhabditidae</taxon>
        <taxon>Peloderinae</taxon>
        <taxon>Caenorhabditis</taxon>
    </lineage>
</organism>
<evidence type="ECO:0000256" key="1">
    <source>
        <dbReference type="ARBA" id="ARBA00011079"/>
    </source>
</evidence>
<sequence length="558" mass="62313">MRVVALLLFVGLLEARRIKRLFTKSNLDAAPSNVQTIWYRGMKLDHFTYSDTRNFDLRIMINTTFYQPGGPIFFYTGNEGSLESFVTATGMMFDIAPIFHATIIFAEHRFYGQTQPFKKDSYNNIQNMGYLTSEQALADFAEVLTEFKKPNNQFNISYPADAPVISFGGSYGGMLSAWFRKKYPHIVTGAWAGSAPLIYFHDGPVDAGAFDSITTRTYIDNGCNRYILQNFWQAVLNLSSTTDGLAWLNNNTYFKLDPKTPIRNQTDGWNLNSYFREAIEYMAMVDYPYPTGFLEPLPAWPVSVACGFMNATGNSFTDQQLVAAVAQASNVYYNYNNNTNFTYCIDFSICGDTGTGGLGDDALGWPWQECSEIVMYMCSRGGSNDFFWNECGTDVLQLLQEQCAGIFAQYNWSTNVWNVDAIKTLYGLTLDGASNLILTQGHLDPWSGGGFAENATDVSRGIYVMEIPASAHHLDLRQPNTCDPNTVTNARYQIIKILKCWVDPTCIGNPEIKPLPSVSIPNGPCKDVVQGYPWGISESNASAVSTLLILAFMSFFNL</sequence>
<keyword evidence="3 7" id="KW-0732">Signal</keyword>
<dbReference type="Gene3D" id="3.40.50.1820">
    <property type="entry name" value="alpha/beta hydrolase"/>
    <property type="match status" value="1"/>
</dbReference>
<dbReference type="GO" id="GO:0070008">
    <property type="term" value="F:serine-type exopeptidase activity"/>
    <property type="evidence" value="ECO:0007669"/>
    <property type="project" value="InterPro"/>
</dbReference>
<keyword evidence="5" id="KW-0720">Serine protease</keyword>
<dbReference type="PANTHER" id="PTHR11010">
    <property type="entry name" value="PROTEASE S28 PRO-X CARBOXYPEPTIDASE-RELATED"/>
    <property type="match status" value="1"/>
</dbReference>
<feature type="signal peptide" evidence="7">
    <location>
        <begin position="1"/>
        <end position="15"/>
    </location>
</feature>
<evidence type="ECO:0000256" key="5">
    <source>
        <dbReference type="ARBA" id="ARBA00022825"/>
    </source>
</evidence>
<feature type="chain" id="PRO_5035911470" evidence="7">
    <location>
        <begin position="16"/>
        <end position="558"/>
    </location>
</feature>
<dbReference type="InterPro" id="IPR042269">
    <property type="entry name" value="Ser_carbopepase_S28_SKS"/>
</dbReference>
<dbReference type="SUPFAM" id="SSF53474">
    <property type="entry name" value="alpha/beta-Hydrolases"/>
    <property type="match status" value="1"/>
</dbReference>
<dbReference type="GO" id="GO:0008239">
    <property type="term" value="F:dipeptidyl-peptidase activity"/>
    <property type="evidence" value="ECO:0007669"/>
    <property type="project" value="TreeGrafter"/>
</dbReference>
<comment type="caution">
    <text evidence="8">The sequence shown here is derived from an EMBL/GenBank/DDBJ whole genome shotgun (WGS) entry which is preliminary data.</text>
</comment>
<evidence type="ECO:0000256" key="3">
    <source>
        <dbReference type="ARBA" id="ARBA00022729"/>
    </source>
</evidence>
<keyword evidence="9" id="KW-1185">Reference proteome</keyword>
<name>A0A8S1EME7_9PELO</name>
<dbReference type="InterPro" id="IPR008758">
    <property type="entry name" value="Peptidase_S28"/>
</dbReference>
<evidence type="ECO:0000313" key="8">
    <source>
        <dbReference type="EMBL" id="CAB3402272.1"/>
    </source>
</evidence>
<evidence type="ECO:0000256" key="2">
    <source>
        <dbReference type="ARBA" id="ARBA00022670"/>
    </source>
</evidence>
<evidence type="ECO:0000256" key="7">
    <source>
        <dbReference type="SAM" id="SignalP"/>
    </source>
</evidence>
<dbReference type="Proteomes" id="UP000494206">
    <property type="component" value="Unassembled WGS sequence"/>
</dbReference>
<keyword evidence="4" id="KW-0378">Hydrolase</keyword>
<dbReference type="EMBL" id="CADEPM010000003">
    <property type="protein sequence ID" value="CAB3402272.1"/>
    <property type="molecule type" value="Genomic_DNA"/>
</dbReference>
<dbReference type="Gene3D" id="1.20.120.980">
    <property type="entry name" value="Serine carboxypeptidase S28, SKS domain"/>
    <property type="match status" value="1"/>
</dbReference>
<evidence type="ECO:0000256" key="4">
    <source>
        <dbReference type="ARBA" id="ARBA00022801"/>
    </source>
</evidence>
<evidence type="ECO:0000256" key="6">
    <source>
        <dbReference type="ARBA" id="ARBA00023180"/>
    </source>
</evidence>
<comment type="similarity">
    <text evidence="1">Belongs to the peptidase S28 family.</text>
</comment>
<proteinExistence type="inferred from homology"/>
<dbReference type="AlphaFoldDB" id="A0A8S1EME7"/>
<accession>A0A8S1EME7</accession>
<protein>
    <submittedName>
        <fullName evidence="8">Uncharacterized protein</fullName>
    </submittedName>
</protein>
<keyword evidence="2" id="KW-0645">Protease</keyword>